<keyword evidence="1" id="KW-1133">Transmembrane helix</keyword>
<keyword evidence="1" id="KW-0812">Transmembrane</keyword>
<protein>
    <submittedName>
        <fullName evidence="2">DUF1499 domain-containing protein</fullName>
    </submittedName>
</protein>
<dbReference type="Pfam" id="PF07386">
    <property type="entry name" value="DUF1499"/>
    <property type="match status" value="1"/>
</dbReference>
<sequence>MSILRSGSRITGGRWPARLSWLALLLLIVAALLMAGAGPGYRLEWLGLGAAFGVLRYGVYVAIGAGAMGMLALLAAGLNRRAGPALAAGLVVVSALALLAVPWQLWQRAQQVPPIHDITTDTGNPPAFVALAAAREAAPNAVDYPGTGTARQQIEAYPDIRPLVLDLPLDLVRNAVETTALDQGWEIVAITDHGLEATATTLWFGFKDDVVIRLSETDGGTRVDMRSASRLGRSDLGTNAGRIRTFLEALTQRVAATQ</sequence>
<dbReference type="RefSeq" id="WP_379910333.1">
    <property type="nucleotide sequence ID" value="NZ_JBHSWE010000001.1"/>
</dbReference>
<dbReference type="Proteomes" id="UP001596422">
    <property type="component" value="Unassembled WGS sequence"/>
</dbReference>
<gene>
    <name evidence="2" type="ORF">ACFQDL_18595</name>
</gene>
<name>A0ABW2A2Z9_9GAMM</name>
<comment type="caution">
    <text evidence="2">The sequence shown here is derived from an EMBL/GenBank/DDBJ whole genome shotgun (WGS) entry which is preliminary data.</text>
</comment>
<evidence type="ECO:0000313" key="2">
    <source>
        <dbReference type="EMBL" id="MFC6671850.1"/>
    </source>
</evidence>
<feature type="transmembrane region" description="Helical" evidence="1">
    <location>
        <begin position="85"/>
        <end position="106"/>
    </location>
</feature>
<accession>A0ABW2A2Z9</accession>
<dbReference type="EMBL" id="JBHSWE010000001">
    <property type="protein sequence ID" value="MFC6671850.1"/>
    <property type="molecule type" value="Genomic_DNA"/>
</dbReference>
<keyword evidence="1" id="KW-0472">Membrane</keyword>
<evidence type="ECO:0000256" key="1">
    <source>
        <dbReference type="SAM" id="Phobius"/>
    </source>
</evidence>
<reference evidence="3" key="1">
    <citation type="journal article" date="2019" name="Int. J. Syst. Evol. Microbiol.">
        <title>The Global Catalogue of Microorganisms (GCM) 10K type strain sequencing project: providing services to taxonomists for standard genome sequencing and annotation.</title>
        <authorList>
            <consortium name="The Broad Institute Genomics Platform"/>
            <consortium name="The Broad Institute Genome Sequencing Center for Infectious Disease"/>
            <person name="Wu L."/>
            <person name="Ma J."/>
        </authorList>
    </citation>
    <scope>NUCLEOTIDE SEQUENCE [LARGE SCALE GENOMIC DNA]</scope>
    <source>
        <strain evidence="3">NBRC 111756</strain>
    </source>
</reference>
<keyword evidence="3" id="KW-1185">Reference proteome</keyword>
<feature type="transmembrane region" description="Helical" evidence="1">
    <location>
        <begin position="59"/>
        <end position="78"/>
    </location>
</feature>
<evidence type="ECO:0000313" key="3">
    <source>
        <dbReference type="Proteomes" id="UP001596422"/>
    </source>
</evidence>
<proteinExistence type="predicted"/>
<dbReference type="InterPro" id="IPR010865">
    <property type="entry name" value="DUF1499"/>
</dbReference>
<organism evidence="2 3">
    <name type="scientific">Marinobacterium aestuariivivens</name>
    <dbReference type="NCBI Taxonomy" id="1698799"/>
    <lineage>
        <taxon>Bacteria</taxon>
        <taxon>Pseudomonadati</taxon>
        <taxon>Pseudomonadota</taxon>
        <taxon>Gammaproteobacteria</taxon>
        <taxon>Oceanospirillales</taxon>
        <taxon>Oceanospirillaceae</taxon>
        <taxon>Marinobacterium</taxon>
    </lineage>
</organism>